<evidence type="ECO:0000256" key="6">
    <source>
        <dbReference type="ARBA" id="ARBA00022917"/>
    </source>
</evidence>
<name>A0A2I0BH53_9ASPA</name>
<dbReference type="InterPro" id="IPR014729">
    <property type="entry name" value="Rossmann-like_a/b/a_fold"/>
</dbReference>
<dbReference type="Pfam" id="PF00750">
    <property type="entry name" value="tRNA-synt_1d"/>
    <property type="match status" value="1"/>
</dbReference>
<reference evidence="12 13" key="1">
    <citation type="journal article" date="2017" name="Nature">
        <title>The Apostasia genome and the evolution of orchids.</title>
        <authorList>
            <person name="Zhang G.Q."/>
            <person name="Liu K.W."/>
            <person name="Li Z."/>
            <person name="Lohaus R."/>
            <person name="Hsiao Y.Y."/>
            <person name="Niu S.C."/>
            <person name="Wang J.Y."/>
            <person name="Lin Y.C."/>
            <person name="Xu Q."/>
            <person name="Chen L.J."/>
            <person name="Yoshida K."/>
            <person name="Fujiwara S."/>
            <person name="Wang Z.W."/>
            <person name="Zhang Y.Q."/>
            <person name="Mitsuda N."/>
            <person name="Wang M."/>
            <person name="Liu G.H."/>
            <person name="Pecoraro L."/>
            <person name="Huang H.X."/>
            <person name="Xiao X.J."/>
            <person name="Lin M."/>
            <person name="Wu X.Y."/>
            <person name="Wu W.L."/>
            <person name="Chen Y.Y."/>
            <person name="Chang S.B."/>
            <person name="Sakamoto S."/>
            <person name="Ohme-Takagi M."/>
            <person name="Yagi M."/>
            <person name="Zeng S.J."/>
            <person name="Shen C.Y."/>
            <person name="Yeh C.M."/>
            <person name="Luo Y.B."/>
            <person name="Tsai W.C."/>
            <person name="Van de Peer Y."/>
            <person name="Liu Z.J."/>
        </authorList>
    </citation>
    <scope>NUCLEOTIDE SEQUENCE [LARGE SCALE GENOMIC DNA]</scope>
    <source>
        <strain evidence="13">cv. Shenzhen</strain>
        <tissue evidence="12">Stem</tissue>
    </source>
</reference>
<dbReference type="PANTHER" id="PTHR11956:SF5">
    <property type="entry name" value="ARGININE--TRNA LIGASE, CYTOPLASMIC"/>
    <property type="match status" value="1"/>
</dbReference>
<dbReference type="Gene3D" id="1.10.730.10">
    <property type="entry name" value="Isoleucyl-tRNA Synthetase, Domain 1"/>
    <property type="match status" value="1"/>
</dbReference>
<dbReference type="Proteomes" id="UP000236161">
    <property type="component" value="Unassembled WGS sequence"/>
</dbReference>
<accession>A0A2I0BH53</accession>
<keyword evidence="3 9" id="KW-0436">Ligase</keyword>
<keyword evidence="13" id="KW-1185">Reference proteome</keyword>
<evidence type="ECO:0000256" key="4">
    <source>
        <dbReference type="ARBA" id="ARBA00022741"/>
    </source>
</evidence>
<dbReference type="GO" id="GO:0004814">
    <property type="term" value="F:arginine-tRNA ligase activity"/>
    <property type="evidence" value="ECO:0007669"/>
    <property type="project" value="UniProtKB-EC"/>
</dbReference>
<keyword evidence="4 9" id="KW-0547">Nucleotide-binding</keyword>
<dbReference type="SUPFAM" id="SSF52374">
    <property type="entry name" value="Nucleotidylyl transferase"/>
    <property type="match status" value="1"/>
</dbReference>
<feature type="domain" description="Arginyl-tRNA synthetase catalytic core" evidence="10">
    <location>
        <begin position="12"/>
        <end position="99"/>
    </location>
</feature>
<evidence type="ECO:0000259" key="11">
    <source>
        <dbReference type="Pfam" id="PF05746"/>
    </source>
</evidence>
<comment type="similarity">
    <text evidence="1 9">Belongs to the class-I aminoacyl-tRNA synthetase family.</text>
</comment>
<dbReference type="EC" id="6.1.1.19" evidence="2"/>
<dbReference type="PANTHER" id="PTHR11956">
    <property type="entry name" value="ARGINYL-TRNA SYNTHETASE"/>
    <property type="match status" value="1"/>
</dbReference>
<evidence type="ECO:0000256" key="3">
    <source>
        <dbReference type="ARBA" id="ARBA00022598"/>
    </source>
</evidence>
<dbReference type="InterPro" id="IPR035684">
    <property type="entry name" value="ArgRS_core"/>
</dbReference>
<evidence type="ECO:0000259" key="10">
    <source>
        <dbReference type="Pfam" id="PF00750"/>
    </source>
</evidence>
<dbReference type="GO" id="GO:0006420">
    <property type="term" value="P:arginyl-tRNA aminoacylation"/>
    <property type="evidence" value="ECO:0007669"/>
    <property type="project" value="InterPro"/>
</dbReference>
<evidence type="ECO:0000313" key="13">
    <source>
        <dbReference type="Proteomes" id="UP000236161"/>
    </source>
</evidence>
<organism evidence="12 13">
    <name type="scientific">Apostasia shenzhenica</name>
    <dbReference type="NCBI Taxonomy" id="1088818"/>
    <lineage>
        <taxon>Eukaryota</taxon>
        <taxon>Viridiplantae</taxon>
        <taxon>Streptophyta</taxon>
        <taxon>Embryophyta</taxon>
        <taxon>Tracheophyta</taxon>
        <taxon>Spermatophyta</taxon>
        <taxon>Magnoliopsida</taxon>
        <taxon>Liliopsida</taxon>
        <taxon>Asparagales</taxon>
        <taxon>Orchidaceae</taxon>
        <taxon>Apostasioideae</taxon>
        <taxon>Apostasia</taxon>
    </lineage>
</organism>
<evidence type="ECO:0000256" key="7">
    <source>
        <dbReference type="ARBA" id="ARBA00023146"/>
    </source>
</evidence>
<dbReference type="InterPro" id="IPR009080">
    <property type="entry name" value="tRNAsynth_Ia_anticodon-bd"/>
</dbReference>
<evidence type="ECO:0000256" key="8">
    <source>
        <dbReference type="ARBA" id="ARBA00049339"/>
    </source>
</evidence>
<evidence type="ECO:0000256" key="2">
    <source>
        <dbReference type="ARBA" id="ARBA00012837"/>
    </source>
</evidence>
<dbReference type="GO" id="GO:0005524">
    <property type="term" value="F:ATP binding"/>
    <property type="evidence" value="ECO:0007669"/>
    <property type="project" value="UniProtKB-KW"/>
</dbReference>
<sequence>MVNINLIVLSQAARKAGWLPPAESNLYPKTSHVGFGLVLGSDGKRFRTRSSEVVRLVELLDEAKSRSKAELVKRLEDNGNLKIYADLKNNRLTNYTFSFDQMLNDKSGTLVLGHPEERVLGLHLIQFAEVPPTTPRRKEGSSCASLDKKSPTLALNKVIGSTEETSRLLLCEATAVVMRQCFYLLGITPVYKL</sequence>
<dbReference type="SUPFAM" id="SSF47323">
    <property type="entry name" value="Anticodon-binding domain of a subclass of class I aminoacyl-tRNA synthetases"/>
    <property type="match status" value="1"/>
</dbReference>
<keyword evidence="7 9" id="KW-0030">Aminoacyl-tRNA synthetase</keyword>
<protein>
    <recommendedName>
        <fullName evidence="2">arginine--tRNA ligase</fullName>
        <ecNumber evidence="2">6.1.1.19</ecNumber>
    </recommendedName>
</protein>
<evidence type="ECO:0000256" key="9">
    <source>
        <dbReference type="RuleBase" id="RU363038"/>
    </source>
</evidence>
<evidence type="ECO:0000256" key="5">
    <source>
        <dbReference type="ARBA" id="ARBA00022840"/>
    </source>
</evidence>
<dbReference type="STRING" id="1088818.A0A2I0BH53"/>
<evidence type="ECO:0000256" key="1">
    <source>
        <dbReference type="ARBA" id="ARBA00005594"/>
    </source>
</evidence>
<feature type="domain" description="DALR anticodon binding" evidence="11">
    <location>
        <begin position="156"/>
        <end position="193"/>
    </location>
</feature>
<dbReference type="EMBL" id="KZ451883">
    <property type="protein sequence ID" value="PKA67094.1"/>
    <property type="molecule type" value="Genomic_DNA"/>
</dbReference>
<proteinExistence type="inferred from homology"/>
<gene>
    <name evidence="12" type="ORF">AXF42_Ash004586</name>
</gene>
<dbReference type="Pfam" id="PF05746">
    <property type="entry name" value="DALR_1"/>
    <property type="match status" value="1"/>
</dbReference>
<comment type="catalytic activity">
    <reaction evidence="8">
        <text>tRNA(Arg) + L-arginine + ATP = L-arginyl-tRNA(Arg) + AMP + diphosphate</text>
        <dbReference type="Rhea" id="RHEA:20301"/>
        <dbReference type="Rhea" id="RHEA-COMP:9658"/>
        <dbReference type="Rhea" id="RHEA-COMP:9673"/>
        <dbReference type="ChEBI" id="CHEBI:30616"/>
        <dbReference type="ChEBI" id="CHEBI:32682"/>
        <dbReference type="ChEBI" id="CHEBI:33019"/>
        <dbReference type="ChEBI" id="CHEBI:78442"/>
        <dbReference type="ChEBI" id="CHEBI:78513"/>
        <dbReference type="ChEBI" id="CHEBI:456215"/>
        <dbReference type="EC" id="6.1.1.19"/>
    </reaction>
</comment>
<evidence type="ECO:0000313" key="12">
    <source>
        <dbReference type="EMBL" id="PKA67094.1"/>
    </source>
</evidence>
<keyword evidence="6 9" id="KW-0648">Protein biosynthesis</keyword>
<dbReference type="OrthoDB" id="784985at2759"/>
<dbReference type="InterPro" id="IPR001278">
    <property type="entry name" value="Arg-tRNA-ligase"/>
</dbReference>
<dbReference type="InterPro" id="IPR008909">
    <property type="entry name" value="DALR_anticod-bd"/>
</dbReference>
<dbReference type="Gene3D" id="3.40.50.620">
    <property type="entry name" value="HUPs"/>
    <property type="match status" value="1"/>
</dbReference>
<keyword evidence="5 9" id="KW-0067">ATP-binding</keyword>
<dbReference type="AlphaFoldDB" id="A0A2I0BH53"/>